<reference evidence="1 2" key="1">
    <citation type="submission" date="2016-11" db="EMBL/GenBank/DDBJ databases">
        <authorList>
            <person name="Jaros S."/>
            <person name="Januszkiewicz K."/>
            <person name="Wedrychowicz H."/>
        </authorList>
    </citation>
    <scope>NUCLEOTIDE SEQUENCE [LARGE SCALE GENOMIC DNA]</scope>
    <source>
        <strain evidence="1 2">DSM 12906</strain>
    </source>
</reference>
<dbReference type="STRING" id="1123357.SAMN02745244_00637"/>
<evidence type="ECO:0008006" key="3">
    <source>
        <dbReference type="Google" id="ProtNLM"/>
    </source>
</evidence>
<dbReference type="Proteomes" id="UP000184512">
    <property type="component" value="Unassembled WGS sequence"/>
</dbReference>
<protein>
    <recommendedName>
        <fullName evidence="3">Carbohydrate-binding domain-containing protein</fullName>
    </recommendedName>
</protein>
<evidence type="ECO:0000313" key="2">
    <source>
        <dbReference type="Proteomes" id="UP000184512"/>
    </source>
</evidence>
<dbReference type="Gene3D" id="2.160.20.20">
    <property type="match status" value="1"/>
</dbReference>
<proteinExistence type="predicted"/>
<dbReference type="InterPro" id="IPR012332">
    <property type="entry name" value="Autotransporter_pectin_lyase_C"/>
</dbReference>
<keyword evidence="2" id="KW-1185">Reference proteome</keyword>
<evidence type="ECO:0000313" key="1">
    <source>
        <dbReference type="EMBL" id="SHI57968.1"/>
    </source>
</evidence>
<accession>A0A1M6CB75</accession>
<gene>
    <name evidence="1" type="ORF">SAMN02745244_00637</name>
</gene>
<organism evidence="1 2">
    <name type="scientific">Tessaracoccus bendigoensis DSM 12906</name>
    <dbReference type="NCBI Taxonomy" id="1123357"/>
    <lineage>
        <taxon>Bacteria</taxon>
        <taxon>Bacillati</taxon>
        <taxon>Actinomycetota</taxon>
        <taxon>Actinomycetes</taxon>
        <taxon>Propionibacteriales</taxon>
        <taxon>Propionibacteriaceae</taxon>
        <taxon>Tessaracoccus</taxon>
    </lineage>
</organism>
<dbReference type="RefSeq" id="WP_245787868.1">
    <property type="nucleotide sequence ID" value="NZ_FQZG01000009.1"/>
</dbReference>
<sequence>MSRENAGPRGRFDRGMRRRILGASTAGVMLISMVGCAGSTQEASTSVSNPAASATATSGSDSASAAATANTELSSGSVTVTVGDKQITYTAAYLVDGIDATISGGTYASTSADEVVFLVVNGGSLTVSDATVDKSGDATSSDSQRASDVSDDYNFYGMNSAIVVVGNGSTVSVGGTTITTTSSGSNAVVAVDEGSATVSDTTIRTSGNSARGLHATYGGTIEASDMAIATQGAHCADVATDRGGGTVTVTGTNSFSTEGDGSPLIYSTGDISVDGMTGTSSSSQAIVVEGKNSVTLTNSEVTSAGSDAVMIYQSMSGDAADQDSAGSVGTVAIEDTAITYTGDGPVLYFTNTTAKLALTNITVDSDATVLASAAEDRWGNSGSNGADVTLTVSGSQLTGDVDAGDSSTITVSLTDGATIDGQTSGSVTMS</sequence>
<name>A0A1M6CB75_9ACTN</name>
<dbReference type="EMBL" id="FQZG01000009">
    <property type="protein sequence ID" value="SHI57968.1"/>
    <property type="molecule type" value="Genomic_DNA"/>
</dbReference>
<dbReference type="AlphaFoldDB" id="A0A1M6CB75"/>